<dbReference type="Proteomes" id="UP000587070">
    <property type="component" value="Unassembled WGS sequence"/>
</dbReference>
<accession>A0A840FWX2</accession>
<dbReference type="EMBL" id="JACIGE010000002">
    <property type="protein sequence ID" value="MBB4246587.1"/>
    <property type="molecule type" value="Genomic_DNA"/>
</dbReference>
<organism evidence="2 3">
    <name type="scientific">Rhodocyclus tenuis</name>
    <name type="common">Rhodospirillum tenue</name>
    <dbReference type="NCBI Taxonomy" id="1066"/>
    <lineage>
        <taxon>Bacteria</taxon>
        <taxon>Pseudomonadati</taxon>
        <taxon>Pseudomonadota</taxon>
        <taxon>Betaproteobacteria</taxon>
        <taxon>Rhodocyclales</taxon>
        <taxon>Rhodocyclaceae</taxon>
        <taxon>Rhodocyclus</taxon>
    </lineage>
</organism>
<name>A0A840FWX2_RHOTE</name>
<protein>
    <recommendedName>
        <fullName evidence="4">Secreted protein</fullName>
    </recommendedName>
</protein>
<comment type="caution">
    <text evidence="2">The sequence shown here is derived from an EMBL/GenBank/DDBJ whole genome shotgun (WGS) entry which is preliminary data.</text>
</comment>
<keyword evidence="1" id="KW-0732">Signal</keyword>
<reference evidence="2 3" key="1">
    <citation type="submission" date="2020-08" db="EMBL/GenBank/DDBJ databases">
        <title>Genome sequencing of Purple Non-Sulfur Bacteria from various extreme environments.</title>
        <authorList>
            <person name="Mayer M."/>
        </authorList>
    </citation>
    <scope>NUCLEOTIDE SEQUENCE [LARGE SCALE GENOMIC DNA]</scope>
    <source>
        <strain evidence="2 3">2761</strain>
    </source>
</reference>
<gene>
    <name evidence="2" type="ORF">GGD90_000944</name>
</gene>
<evidence type="ECO:0000256" key="1">
    <source>
        <dbReference type="SAM" id="SignalP"/>
    </source>
</evidence>
<dbReference type="AlphaFoldDB" id="A0A840FWX2"/>
<evidence type="ECO:0000313" key="2">
    <source>
        <dbReference type="EMBL" id="MBB4246587.1"/>
    </source>
</evidence>
<keyword evidence="3" id="KW-1185">Reference proteome</keyword>
<evidence type="ECO:0000313" key="3">
    <source>
        <dbReference type="Proteomes" id="UP000587070"/>
    </source>
</evidence>
<dbReference type="RefSeq" id="WP_200385728.1">
    <property type="nucleotide sequence ID" value="NZ_JACIGE010000002.1"/>
</dbReference>
<sequence>MTKTRTPERRLRFAAPLALLLFAGTLAAAPAPWYLWSSTQSDGFICAQVPPGDGWQRVRGPFRDAVCKKQGLPG</sequence>
<evidence type="ECO:0008006" key="4">
    <source>
        <dbReference type="Google" id="ProtNLM"/>
    </source>
</evidence>
<proteinExistence type="predicted"/>
<feature type="chain" id="PRO_5032979577" description="Secreted protein" evidence="1">
    <location>
        <begin position="29"/>
        <end position="74"/>
    </location>
</feature>
<feature type="signal peptide" evidence="1">
    <location>
        <begin position="1"/>
        <end position="28"/>
    </location>
</feature>